<keyword evidence="3" id="KW-1185">Reference proteome</keyword>
<evidence type="ECO:0000256" key="1">
    <source>
        <dbReference type="SAM" id="SignalP"/>
    </source>
</evidence>
<dbReference type="Proteomes" id="UP000268007">
    <property type="component" value="Unassembled WGS sequence"/>
</dbReference>
<keyword evidence="1" id="KW-0732">Signal</keyword>
<feature type="signal peptide" evidence="1">
    <location>
        <begin position="1"/>
        <end position="19"/>
    </location>
</feature>
<evidence type="ECO:0008006" key="4">
    <source>
        <dbReference type="Google" id="ProtNLM"/>
    </source>
</evidence>
<comment type="caution">
    <text evidence="2">The sequence shown here is derived from an EMBL/GenBank/DDBJ whole genome shotgun (WGS) entry which is preliminary data.</text>
</comment>
<evidence type="ECO:0000313" key="2">
    <source>
        <dbReference type="EMBL" id="RKR84240.1"/>
    </source>
</evidence>
<dbReference type="AlphaFoldDB" id="A0A495J5H6"/>
<proteinExistence type="predicted"/>
<feature type="chain" id="PRO_5019782626" description="Outer membrane protein with beta-barrel domain" evidence="1">
    <location>
        <begin position="20"/>
        <end position="324"/>
    </location>
</feature>
<sequence>MKKYFFTCLLLISYCAVFGQTSSQSNNLIGQSFITKTGIVVFPYDPVSGSYDKSIHFLINDDTKFYVYKVHKEGYIISVWDFSYTYKKTIRTDSSKVVKYINKNDFYQRLKPDTDLNKHLPDMDEYYKMTKVQVALLPDTPKIGNSPLIKYDKLAYVDSWANNMQFFIPLEDFNDNCESIYPKNNSFTWGFLSLPIKVRFGNASGPFTVEEKVNFGISLGYKHQYVSKIYRASNILGGVSIGSVKVNNQSDPTITSASALSFSGGYMFQYDKFQAGIFTGLDYAYSAPGWAYQGKPWIGFAIGVSLFGESKTSASNDQSQAAQK</sequence>
<organism evidence="2 3">
    <name type="scientific">Mucilaginibacter gracilis</name>
    <dbReference type="NCBI Taxonomy" id="423350"/>
    <lineage>
        <taxon>Bacteria</taxon>
        <taxon>Pseudomonadati</taxon>
        <taxon>Bacteroidota</taxon>
        <taxon>Sphingobacteriia</taxon>
        <taxon>Sphingobacteriales</taxon>
        <taxon>Sphingobacteriaceae</taxon>
        <taxon>Mucilaginibacter</taxon>
    </lineage>
</organism>
<protein>
    <recommendedName>
        <fullName evidence="4">Outer membrane protein with beta-barrel domain</fullName>
    </recommendedName>
</protein>
<reference evidence="2 3" key="1">
    <citation type="submission" date="2018-10" db="EMBL/GenBank/DDBJ databases">
        <title>Genomic Encyclopedia of Archaeal and Bacterial Type Strains, Phase II (KMG-II): from individual species to whole genera.</title>
        <authorList>
            <person name="Goeker M."/>
        </authorList>
    </citation>
    <scope>NUCLEOTIDE SEQUENCE [LARGE SCALE GENOMIC DNA]</scope>
    <source>
        <strain evidence="2 3">DSM 18602</strain>
    </source>
</reference>
<evidence type="ECO:0000313" key="3">
    <source>
        <dbReference type="Proteomes" id="UP000268007"/>
    </source>
</evidence>
<gene>
    <name evidence="2" type="ORF">BDD43_4470</name>
</gene>
<accession>A0A495J5H6</accession>
<dbReference type="RefSeq" id="WP_121199736.1">
    <property type="nucleotide sequence ID" value="NZ_RBKU01000001.1"/>
</dbReference>
<dbReference type="EMBL" id="RBKU01000001">
    <property type="protein sequence ID" value="RKR84240.1"/>
    <property type="molecule type" value="Genomic_DNA"/>
</dbReference>
<dbReference type="OrthoDB" id="1158431at2"/>
<name>A0A495J5H6_9SPHI</name>